<evidence type="ECO:0000313" key="2">
    <source>
        <dbReference type="Proteomes" id="UP000501802"/>
    </source>
</evidence>
<keyword evidence="2" id="KW-1185">Reference proteome</keyword>
<dbReference type="KEGG" id="spib:G8759_01945"/>
<dbReference type="Pfam" id="PF10043">
    <property type="entry name" value="DUF2279"/>
    <property type="match status" value="1"/>
</dbReference>
<proteinExistence type="predicted"/>
<name>A0A6G9AH17_9BACT</name>
<gene>
    <name evidence="1" type="ORF">G8759_01945</name>
</gene>
<accession>A0A6G9AH17</accession>
<dbReference type="Proteomes" id="UP000501802">
    <property type="component" value="Chromosome"/>
</dbReference>
<dbReference type="InterPro" id="IPR018736">
    <property type="entry name" value="DUF2279_periplasmic_lipo"/>
</dbReference>
<dbReference type="RefSeq" id="WP_167204714.1">
    <property type="nucleotide sequence ID" value="NZ_CP050063.1"/>
</dbReference>
<protein>
    <submittedName>
        <fullName evidence="1">DUF2279 domain-containing protein</fullName>
    </submittedName>
</protein>
<organism evidence="1 2">
    <name type="scientific">Spirosoma aureum</name>
    <dbReference type="NCBI Taxonomy" id="2692134"/>
    <lineage>
        <taxon>Bacteria</taxon>
        <taxon>Pseudomonadati</taxon>
        <taxon>Bacteroidota</taxon>
        <taxon>Cytophagia</taxon>
        <taxon>Cytophagales</taxon>
        <taxon>Cytophagaceae</taxon>
        <taxon>Spirosoma</taxon>
    </lineage>
</organism>
<dbReference type="AlphaFoldDB" id="A0A6G9AH17"/>
<evidence type="ECO:0000313" key="1">
    <source>
        <dbReference type="EMBL" id="QIP11483.1"/>
    </source>
</evidence>
<dbReference type="EMBL" id="CP050063">
    <property type="protein sequence ID" value="QIP11483.1"/>
    <property type="molecule type" value="Genomic_DNA"/>
</dbReference>
<reference evidence="1 2" key="1">
    <citation type="submission" date="2020-03" db="EMBL/GenBank/DDBJ databases">
        <authorList>
            <person name="Kim M.K."/>
        </authorList>
    </citation>
    <scope>NUCLEOTIDE SEQUENCE [LARGE SCALE GENOMIC DNA]</scope>
    <source>
        <strain evidence="1 2">BT328</strain>
    </source>
</reference>
<sequence length="296" mass="34079">MKALFLVAVLNALFPDSLPVLPDSSQFYILNPKASRLWAVGGTSFLTLGSTYVYLERTWWNGRGVPFHFDKGRDLTYASGLDKVAHLAGGIFISETYYNAFRWAGVTQKKAEWLALGSAAFVELGIELKDAYSPTYGFSLRDVAAGTLGGFWPMAQHRSGFLRDSQWKVSYWQQTSKYFDERGIPRQRFSIDDYLNQTYWFSFSPEHFGGQHWRHIWPDWLQLSVGMGLEAESWSIRHDGLGGRHEWYFSPDINLVKLLKPRSRATRLLLGLIKYIKIPAPTLQIGPKVHWHWLYF</sequence>